<dbReference type="WBParaSite" id="PS1159_v2.g3996.t1">
    <property type="protein sequence ID" value="PS1159_v2.g3996.t1"/>
    <property type="gene ID" value="PS1159_v2.g3996"/>
</dbReference>
<organism evidence="1 2">
    <name type="scientific">Panagrolaimus sp. PS1159</name>
    <dbReference type="NCBI Taxonomy" id="55785"/>
    <lineage>
        <taxon>Eukaryota</taxon>
        <taxon>Metazoa</taxon>
        <taxon>Ecdysozoa</taxon>
        <taxon>Nematoda</taxon>
        <taxon>Chromadorea</taxon>
        <taxon>Rhabditida</taxon>
        <taxon>Tylenchina</taxon>
        <taxon>Panagrolaimomorpha</taxon>
        <taxon>Panagrolaimoidea</taxon>
        <taxon>Panagrolaimidae</taxon>
        <taxon>Panagrolaimus</taxon>
    </lineage>
</organism>
<sequence>MVFGTLSTAEDQFPRCNHRHSAVEGPHVAQELLDGGYSFPGGDCRLIGNDGKVILINRLHAAAISQFLHTALVSTNFSEHNARLVSLPLFTSTEILDAFEMSNWVIHFWLEHNKIPKLKQISISCAFSILRVAAFFFLEYLIQAISLLIETNVTPDRLIDAYRLAQVTNAPLAERLWQKILSDFVSLFENNTFVYLTPVELEKCFADKKLNIRVPNDIVVLQSYRAAVVPGLTTIEHYIRKQEIDAIFGIVNDHIGAVEQSRDLVRIPHEVIIAQAGWGENEESRAYHCVAAIDKGILCMGGFNGHTYFRSSSFYDFETMSWNRVCAMVKPRCYVSLAKIDDSKLIACGGYTGQSRLQTTEIYDYDRNQWLKAGTMNYVRSDSRAITLPEQNRVYMVGGFDGRQCHRTLEYYCADRDEWINEHGLMSSRRSGVGAVAINKNVIVAVGGFNGTHQLLTSEAYDIREGLWHQLSNMNSSRSNFGNACLEGEPWVIGGYNADRTFAECERYDIKMNRWISMPSMGVSRAAVACYVVRNVDWIQKIFEAGPAI</sequence>
<proteinExistence type="predicted"/>
<reference evidence="2" key="1">
    <citation type="submission" date="2022-11" db="UniProtKB">
        <authorList>
            <consortium name="WormBaseParasite"/>
        </authorList>
    </citation>
    <scope>IDENTIFICATION</scope>
</reference>
<dbReference type="Proteomes" id="UP000887580">
    <property type="component" value="Unplaced"/>
</dbReference>
<name>A0AC35GDD1_9BILA</name>
<evidence type="ECO:0000313" key="2">
    <source>
        <dbReference type="WBParaSite" id="PS1159_v2.g3996.t1"/>
    </source>
</evidence>
<accession>A0AC35GDD1</accession>
<protein>
    <submittedName>
        <fullName evidence="2">Kelch-like protein 10</fullName>
    </submittedName>
</protein>
<evidence type="ECO:0000313" key="1">
    <source>
        <dbReference type="Proteomes" id="UP000887580"/>
    </source>
</evidence>